<name>A0A6J5DEQ3_9BURK</name>
<feature type="signal peptide" evidence="1">
    <location>
        <begin position="1"/>
        <end position="19"/>
    </location>
</feature>
<organism evidence="3 4">
    <name type="scientific">Paraburkholderia solisilvae</name>
    <dbReference type="NCBI Taxonomy" id="624376"/>
    <lineage>
        <taxon>Bacteria</taxon>
        <taxon>Pseudomonadati</taxon>
        <taxon>Pseudomonadota</taxon>
        <taxon>Betaproteobacteria</taxon>
        <taxon>Burkholderiales</taxon>
        <taxon>Burkholderiaceae</taxon>
        <taxon>Paraburkholderia</taxon>
    </lineage>
</organism>
<dbReference type="PROSITE" id="PS51257">
    <property type="entry name" value="PROKAR_LIPOPROTEIN"/>
    <property type="match status" value="1"/>
</dbReference>
<proteinExistence type="predicted"/>
<keyword evidence="1" id="KW-0732">Signal</keyword>
<protein>
    <recommendedName>
        <fullName evidence="2">DUF4136 domain-containing protein</fullName>
    </recommendedName>
</protein>
<gene>
    <name evidence="3" type="ORF">LMG29739_01283</name>
</gene>
<evidence type="ECO:0000259" key="2">
    <source>
        <dbReference type="Pfam" id="PF13590"/>
    </source>
</evidence>
<evidence type="ECO:0000313" key="3">
    <source>
        <dbReference type="EMBL" id="CAB3751465.1"/>
    </source>
</evidence>
<feature type="chain" id="PRO_5026860468" description="DUF4136 domain-containing protein" evidence="1">
    <location>
        <begin position="20"/>
        <end position="201"/>
    </location>
</feature>
<dbReference type="EMBL" id="CADIKF010000007">
    <property type="protein sequence ID" value="CAB3751465.1"/>
    <property type="molecule type" value="Genomic_DNA"/>
</dbReference>
<dbReference type="RefSeq" id="WP_175110030.1">
    <property type="nucleotide sequence ID" value="NZ_CADIKF010000007.1"/>
</dbReference>
<reference evidence="3 4" key="1">
    <citation type="submission" date="2020-04" db="EMBL/GenBank/DDBJ databases">
        <authorList>
            <person name="De Canck E."/>
        </authorList>
    </citation>
    <scope>NUCLEOTIDE SEQUENCE [LARGE SCALE GENOMIC DNA]</scope>
    <source>
        <strain evidence="3 4">LMG 29739</strain>
    </source>
</reference>
<sequence>MRNPRIGAACAAASLCLLAGCAGVRTEVLTSQTQNDLRLEHSYVIARSPLQEASSDQARYEALVRRELGRYGLVDAAAGQAHYVLSIAYDTRPASVAIDAGDCAEASCRNTDSARFLWFNRSWKHTLTLRFLDPASGDEVYKVSATSRDGDADAQRAAPYLVKSALAQLPFAQHRHWRIELRPAAVPNDTPSLVSVKPVQQ</sequence>
<dbReference type="AlphaFoldDB" id="A0A6J5DEQ3"/>
<evidence type="ECO:0000256" key="1">
    <source>
        <dbReference type="SAM" id="SignalP"/>
    </source>
</evidence>
<keyword evidence="4" id="KW-1185">Reference proteome</keyword>
<dbReference type="Pfam" id="PF13590">
    <property type="entry name" value="DUF4136"/>
    <property type="match status" value="1"/>
</dbReference>
<evidence type="ECO:0000313" key="4">
    <source>
        <dbReference type="Proteomes" id="UP000494329"/>
    </source>
</evidence>
<dbReference type="Proteomes" id="UP000494329">
    <property type="component" value="Unassembled WGS sequence"/>
</dbReference>
<dbReference type="InterPro" id="IPR025411">
    <property type="entry name" value="DUF4136"/>
</dbReference>
<accession>A0A6J5DEQ3</accession>
<feature type="domain" description="DUF4136" evidence="2">
    <location>
        <begin position="41"/>
        <end position="170"/>
    </location>
</feature>